<organism evidence="1 2">
    <name type="scientific">Desertifilum tharense IPPAS B-1220</name>
    <dbReference type="NCBI Taxonomy" id="1781255"/>
    <lineage>
        <taxon>Bacteria</taxon>
        <taxon>Bacillati</taxon>
        <taxon>Cyanobacteriota</taxon>
        <taxon>Cyanophyceae</taxon>
        <taxon>Desertifilales</taxon>
        <taxon>Desertifilaceae</taxon>
        <taxon>Desertifilum</taxon>
    </lineage>
</organism>
<protein>
    <submittedName>
        <fullName evidence="1">Uncharacterized protein</fullName>
    </submittedName>
</protein>
<keyword evidence="2" id="KW-1185">Reference proteome</keyword>
<sequence length="40" mass="4641">MRVAIADEDEFEAIVRTGDLKWTATRSAACFMMEKYKSLR</sequence>
<accession>A0ACD5GY08</accession>
<gene>
    <name evidence="1" type="ORF">BH720_009315</name>
</gene>
<evidence type="ECO:0000313" key="1">
    <source>
        <dbReference type="EMBL" id="XPM65748.1"/>
    </source>
</evidence>
<reference evidence="1 2" key="1">
    <citation type="journal article" date="2016" name="Genome Announc.">
        <title>Draft Genome Sequence of the Thermotolerant Cyanobacterium Desertifilum sp. IPPAS B-1220.</title>
        <authorList>
            <person name="Mironov K.S."/>
            <person name="Sinetova M.A."/>
            <person name="Bolatkhan K."/>
            <person name="Zayadan B.K."/>
            <person name="Ustinova V.V."/>
            <person name="Kupriyanova E.V."/>
            <person name="Skrypnik A.N."/>
            <person name="Gogoleva N.E."/>
            <person name="Gogolev Y.V."/>
            <person name="Los D.A."/>
        </authorList>
    </citation>
    <scope>NUCLEOTIDE SEQUENCE [LARGE SCALE GENOMIC DNA]</scope>
    <source>
        <strain evidence="1 2">IPPAS B-1220</strain>
    </source>
</reference>
<dbReference type="Proteomes" id="UP000095472">
    <property type="component" value="Chromosome"/>
</dbReference>
<dbReference type="EMBL" id="CP182909">
    <property type="protein sequence ID" value="XPM65748.1"/>
    <property type="molecule type" value="Genomic_DNA"/>
</dbReference>
<proteinExistence type="predicted"/>
<name>A0ACD5GY08_9CYAN</name>
<evidence type="ECO:0000313" key="2">
    <source>
        <dbReference type="Proteomes" id="UP000095472"/>
    </source>
</evidence>